<evidence type="ECO:0000313" key="2">
    <source>
        <dbReference type="EMBL" id="GEO22146.1"/>
    </source>
</evidence>
<accession>A0A512CD68</accession>
<evidence type="ECO:0000256" key="1">
    <source>
        <dbReference type="SAM" id="SignalP"/>
    </source>
</evidence>
<dbReference type="Pfam" id="PF13970">
    <property type="entry name" value="DUF4221"/>
    <property type="match status" value="1"/>
</dbReference>
<evidence type="ECO:0000313" key="3">
    <source>
        <dbReference type="Proteomes" id="UP000321301"/>
    </source>
</evidence>
<dbReference type="AlphaFoldDB" id="A0A512CD68"/>
<dbReference type="RefSeq" id="WP_020891397.1">
    <property type="nucleotide sequence ID" value="NZ_BJYV01000013.1"/>
</dbReference>
<feature type="chain" id="PRO_5021876309" description="6-bladed beta-propeller" evidence="1">
    <location>
        <begin position="18"/>
        <end position="385"/>
    </location>
</feature>
<feature type="signal peptide" evidence="1">
    <location>
        <begin position="1"/>
        <end position="17"/>
    </location>
</feature>
<dbReference type="InterPro" id="IPR025316">
    <property type="entry name" value="DUF4221"/>
</dbReference>
<dbReference type="PROSITE" id="PS51257">
    <property type="entry name" value="PROKAR_LIPOPROTEIN"/>
    <property type="match status" value="1"/>
</dbReference>
<gene>
    <name evidence="2" type="ORF">CQA01_26800</name>
</gene>
<keyword evidence="3" id="KW-1185">Reference proteome</keyword>
<reference evidence="2 3" key="1">
    <citation type="submission" date="2019-07" db="EMBL/GenBank/DDBJ databases">
        <title>Whole genome shotgun sequence of Cyclobacterium qasimii NBRC 106168.</title>
        <authorList>
            <person name="Hosoyama A."/>
            <person name="Uohara A."/>
            <person name="Ohji S."/>
            <person name="Ichikawa N."/>
        </authorList>
    </citation>
    <scope>NUCLEOTIDE SEQUENCE [LARGE SCALE GENOMIC DNA]</scope>
    <source>
        <strain evidence="2 3">NBRC 106168</strain>
    </source>
</reference>
<dbReference type="InterPro" id="IPR011043">
    <property type="entry name" value="Gal_Oxase/kelch_b-propeller"/>
</dbReference>
<keyword evidence="1" id="KW-0732">Signal</keyword>
<dbReference type="Proteomes" id="UP000321301">
    <property type="component" value="Unassembled WGS sequence"/>
</dbReference>
<sequence>MKYIPNLLLPILLLAFACNNNTGEKSDNDVTEDPLELVASAEKIFHLNDSTAPTSTCFQFVPELNDYLMLNEFTNEIIFYDYDNGSIVNKIHFPAQGPNGIGKKGLSFLYANKDSIFISNSWTNKIFLFDEKGIYKNSYLLEREGLEEGFMTGKDNLMFLMNGTLYIPAGMTGALLDDNTALKNFYKLDLTTGNFSKEYNRPDIYNNGNWGANCMMDFSYSAVNRKDDFIIRSFPIDANIYVYQNDQLIEKHQVKSQFFDAVPPMSMNRDKVMDWKESVVYDYSTSHYYNIIYDEYRDVYYRLTLLGNTIDEISNPEIQYDQEFTIMVLDDKFKVLGETKFQRNKYLVYNTFVNENGLHIQLNPKNYTDENQMEFEVLSFTRNLL</sequence>
<evidence type="ECO:0008006" key="4">
    <source>
        <dbReference type="Google" id="ProtNLM"/>
    </source>
</evidence>
<proteinExistence type="predicted"/>
<comment type="caution">
    <text evidence="2">The sequence shown here is derived from an EMBL/GenBank/DDBJ whole genome shotgun (WGS) entry which is preliminary data.</text>
</comment>
<dbReference type="SUPFAM" id="SSF50965">
    <property type="entry name" value="Galactose oxidase, central domain"/>
    <property type="match status" value="1"/>
</dbReference>
<organism evidence="2 3">
    <name type="scientific">Cyclobacterium qasimii</name>
    <dbReference type="NCBI Taxonomy" id="1350429"/>
    <lineage>
        <taxon>Bacteria</taxon>
        <taxon>Pseudomonadati</taxon>
        <taxon>Bacteroidota</taxon>
        <taxon>Cytophagia</taxon>
        <taxon>Cytophagales</taxon>
        <taxon>Cyclobacteriaceae</taxon>
        <taxon>Cyclobacterium</taxon>
    </lineage>
</organism>
<dbReference type="EMBL" id="BJYV01000013">
    <property type="protein sequence ID" value="GEO22146.1"/>
    <property type="molecule type" value="Genomic_DNA"/>
</dbReference>
<protein>
    <recommendedName>
        <fullName evidence="4">6-bladed beta-propeller</fullName>
    </recommendedName>
</protein>
<name>A0A512CD68_9BACT</name>